<dbReference type="InterPro" id="IPR050665">
    <property type="entry name" value="Cytochrome_P450_Monooxygen"/>
</dbReference>
<evidence type="ECO:0000256" key="13">
    <source>
        <dbReference type="SAM" id="Phobius"/>
    </source>
</evidence>
<keyword evidence="10 13" id="KW-0472">Membrane</keyword>
<evidence type="ECO:0000256" key="12">
    <source>
        <dbReference type="RuleBase" id="RU000461"/>
    </source>
</evidence>
<keyword evidence="4 13" id="KW-0812">Transmembrane</keyword>
<dbReference type="AlphaFoldDB" id="A0A1D6FZX1"/>
<evidence type="ECO:0000256" key="5">
    <source>
        <dbReference type="ARBA" id="ARBA00022723"/>
    </source>
</evidence>
<keyword evidence="17" id="KW-1267">Proteomics identification</keyword>
<dbReference type="FunFam" id="1.10.630.10:FF:000029">
    <property type="entry name" value="Cytochrome P450 734A1"/>
    <property type="match status" value="1"/>
</dbReference>
<dbReference type="SMR" id="A0A1D6FZX1"/>
<accession>A0A1D6FZX1</accession>
<comment type="subcellular location">
    <subcellularLocation>
        <location evidence="1">Membrane</location>
        <topology evidence="1">Single-pass membrane protein</topology>
    </subcellularLocation>
</comment>
<evidence type="ECO:0000256" key="3">
    <source>
        <dbReference type="ARBA" id="ARBA00022617"/>
    </source>
</evidence>
<dbReference type="IntAct" id="A0A1D6FZX1">
    <property type="interactions" value="1"/>
</dbReference>
<protein>
    <submittedName>
        <fullName evidence="14">Cytochrome P450 family 72 subfamily A polypeptide 8</fullName>
    </submittedName>
</protein>
<evidence type="ECO:0000256" key="8">
    <source>
        <dbReference type="ARBA" id="ARBA00023004"/>
    </source>
</evidence>
<dbReference type="PRINTS" id="PR00385">
    <property type="entry name" value="P450"/>
</dbReference>
<dbReference type="OMA" id="MLEWAWL"/>
<feature type="binding site" description="axial binding residue" evidence="11">
    <location>
        <position position="511"/>
    </location>
    <ligand>
        <name>heme</name>
        <dbReference type="ChEBI" id="CHEBI:30413"/>
    </ligand>
    <ligandPart>
        <name>Fe</name>
        <dbReference type="ChEBI" id="CHEBI:18248"/>
    </ligandPart>
</feature>
<evidence type="ECO:0007829" key="17">
    <source>
        <dbReference type="PeptideAtlas" id="A0A1D6FZX1"/>
    </source>
</evidence>
<dbReference type="InterPro" id="IPR002401">
    <property type="entry name" value="Cyt_P450_E_grp-I"/>
</dbReference>
<dbReference type="InterPro" id="IPR017972">
    <property type="entry name" value="Cyt_P450_CS"/>
</dbReference>
<evidence type="ECO:0000313" key="14">
    <source>
        <dbReference type="EMBL" id="AQK96814.1"/>
    </source>
</evidence>
<dbReference type="PaxDb" id="4577-GRMZM2G102318_P01"/>
<dbReference type="GO" id="GO:0004497">
    <property type="term" value="F:monooxygenase activity"/>
    <property type="evidence" value="ECO:0000318"/>
    <property type="project" value="GO_Central"/>
</dbReference>
<dbReference type="GO" id="GO:0005506">
    <property type="term" value="F:iron ion binding"/>
    <property type="evidence" value="ECO:0007669"/>
    <property type="project" value="InterPro"/>
</dbReference>
<gene>
    <name evidence="15" type="primary">LOC100217161</name>
    <name evidence="14" type="ORF">ZEAMMB73_Zm00001d011417</name>
</gene>
<dbReference type="Gene3D" id="1.10.630.10">
    <property type="entry name" value="Cytochrome P450"/>
    <property type="match status" value="1"/>
</dbReference>
<evidence type="ECO:0000256" key="6">
    <source>
        <dbReference type="ARBA" id="ARBA00022989"/>
    </source>
</evidence>
<evidence type="ECO:0000256" key="2">
    <source>
        <dbReference type="ARBA" id="ARBA00010617"/>
    </source>
</evidence>
<name>A0A1D6FZX1_MAIZE</name>
<dbReference type="SUPFAM" id="SSF48264">
    <property type="entry name" value="Cytochrome P450"/>
    <property type="match status" value="1"/>
</dbReference>
<dbReference type="GO" id="GO:0020037">
    <property type="term" value="F:heme binding"/>
    <property type="evidence" value="ECO:0007669"/>
    <property type="project" value="InterPro"/>
</dbReference>
<keyword evidence="16" id="KW-1185">Reference proteome</keyword>
<dbReference type="PRINTS" id="PR00463">
    <property type="entry name" value="EP450I"/>
</dbReference>
<dbReference type="Pfam" id="PF00067">
    <property type="entry name" value="p450"/>
    <property type="match status" value="1"/>
</dbReference>
<evidence type="ECO:0000256" key="11">
    <source>
        <dbReference type="PIRSR" id="PIRSR602401-1"/>
    </source>
</evidence>
<proteinExistence type="evidence at protein level"/>
<evidence type="ECO:0000256" key="1">
    <source>
        <dbReference type="ARBA" id="ARBA00004167"/>
    </source>
</evidence>
<keyword evidence="6 13" id="KW-1133">Transmembrane helix</keyword>
<reference evidence="15" key="3">
    <citation type="submission" date="2019-07" db="EMBL/GenBank/DDBJ databases">
        <authorList>
            <person name="Seetharam A."/>
            <person name="Woodhouse M."/>
            <person name="Cannon E."/>
        </authorList>
    </citation>
    <scope>NUCLEOTIDE SEQUENCE [LARGE SCALE GENOMIC DNA]</scope>
    <source>
        <strain evidence="15">cv. B73</strain>
    </source>
</reference>
<comment type="similarity">
    <text evidence="2 12">Belongs to the cytochrome P450 family.</text>
</comment>
<evidence type="ECO:0000256" key="4">
    <source>
        <dbReference type="ARBA" id="ARBA00022692"/>
    </source>
</evidence>
<comment type="cofactor">
    <cofactor evidence="11">
        <name>heme</name>
        <dbReference type="ChEBI" id="CHEBI:30413"/>
    </cofactor>
</comment>
<evidence type="ECO:0000256" key="7">
    <source>
        <dbReference type="ARBA" id="ARBA00023002"/>
    </source>
</evidence>
<keyword evidence="3 11" id="KW-0349">Heme</keyword>
<reference evidence="16" key="1">
    <citation type="journal article" date="2009" name="Science">
        <title>The B73 maize genome: complexity, diversity, and dynamics.</title>
        <authorList>
            <person name="Schnable P.S."/>
            <person name="Ware D."/>
            <person name="Fulton R.S."/>
            <person name="Stein J.C."/>
            <person name="Wei F."/>
            <person name="Pasternak S."/>
            <person name="Liang C."/>
            <person name="Zhang J."/>
            <person name="Fulton L."/>
            <person name="Graves T.A."/>
            <person name="Minx P."/>
            <person name="Reily A.D."/>
            <person name="Courtney L."/>
            <person name="Kruchowski S.S."/>
            <person name="Tomlinson C."/>
            <person name="Strong C."/>
            <person name="Delehaunty K."/>
            <person name="Fronick C."/>
            <person name="Courtney B."/>
            <person name="Rock S.M."/>
            <person name="Belter E."/>
            <person name="Du F."/>
            <person name="Kim K."/>
            <person name="Abbott R.M."/>
            <person name="Cotton M."/>
            <person name="Levy A."/>
            <person name="Marchetto P."/>
            <person name="Ochoa K."/>
            <person name="Jackson S.M."/>
            <person name="Gillam B."/>
            <person name="Chen W."/>
            <person name="Yan L."/>
            <person name="Higginbotham J."/>
            <person name="Cardenas M."/>
            <person name="Waligorski J."/>
            <person name="Applebaum E."/>
            <person name="Phelps L."/>
            <person name="Falcone J."/>
            <person name="Kanchi K."/>
            <person name="Thane T."/>
            <person name="Scimone A."/>
            <person name="Thane N."/>
            <person name="Henke J."/>
            <person name="Wang T."/>
            <person name="Ruppert J."/>
            <person name="Shah N."/>
            <person name="Rotter K."/>
            <person name="Hodges J."/>
            <person name="Ingenthron E."/>
            <person name="Cordes M."/>
            <person name="Kohlberg S."/>
            <person name="Sgro J."/>
            <person name="Delgado B."/>
            <person name="Mead K."/>
            <person name="Chinwalla A."/>
            <person name="Leonard S."/>
            <person name="Crouse K."/>
            <person name="Collura K."/>
            <person name="Kudrna D."/>
            <person name="Currie J."/>
            <person name="He R."/>
            <person name="Angelova A."/>
            <person name="Rajasekar S."/>
            <person name="Mueller T."/>
            <person name="Lomeli R."/>
            <person name="Scara G."/>
            <person name="Ko A."/>
            <person name="Delaney K."/>
            <person name="Wissotski M."/>
            <person name="Lopez G."/>
            <person name="Campos D."/>
            <person name="Braidotti M."/>
            <person name="Ashley E."/>
            <person name="Golser W."/>
            <person name="Kim H."/>
            <person name="Lee S."/>
            <person name="Lin J."/>
            <person name="Dujmic Z."/>
            <person name="Kim W."/>
            <person name="Talag J."/>
            <person name="Zuccolo A."/>
            <person name="Fan C."/>
            <person name="Sebastian A."/>
            <person name="Kramer M."/>
            <person name="Spiegel L."/>
            <person name="Nascimento L."/>
            <person name="Zutavern T."/>
            <person name="Miller B."/>
            <person name="Ambroise C."/>
            <person name="Muller S."/>
            <person name="Spooner W."/>
            <person name="Narechania A."/>
            <person name="Ren L."/>
            <person name="Wei S."/>
            <person name="Kumari S."/>
            <person name="Faga B."/>
            <person name="Levy M.J."/>
            <person name="McMahan L."/>
            <person name="Van Buren P."/>
            <person name="Vaughn M.W."/>
            <person name="Ying K."/>
            <person name="Yeh C.-T."/>
            <person name="Emrich S.J."/>
            <person name="Jia Y."/>
            <person name="Kalyanaraman A."/>
            <person name="Hsia A.-P."/>
            <person name="Barbazuk W.B."/>
            <person name="Baucom R.S."/>
            <person name="Brutnell T.P."/>
            <person name="Carpita N.C."/>
            <person name="Chaparro C."/>
            <person name="Chia J.-M."/>
            <person name="Deragon J.-M."/>
            <person name="Estill J.C."/>
            <person name="Fu Y."/>
            <person name="Jeddeloh J.A."/>
            <person name="Han Y."/>
            <person name="Lee H."/>
            <person name="Li P."/>
            <person name="Lisch D.R."/>
            <person name="Liu S."/>
            <person name="Liu Z."/>
            <person name="Nagel D.H."/>
            <person name="McCann M.C."/>
            <person name="SanMiguel P."/>
            <person name="Myers A.M."/>
            <person name="Nettleton D."/>
            <person name="Nguyen J."/>
            <person name="Penning B.W."/>
            <person name="Ponnala L."/>
            <person name="Schneider K.L."/>
            <person name="Schwartz D.C."/>
            <person name="Sharma A."/>
            <person name="Soderlund C."/>
            <person name="Springer N.M."/>
            <person name="Sun Q."/>
            <person name="Wang H."/>
            <person name="Waterman M."/>
            <person name="Westerman R."/>
            <person name="Wolfgruber T.K."/>
            <person name="Yang L."/>
            <person name="Yu Y."/>
            <person name="Zhang L."/>
            <person name="Zhou S."/>
            <person name="Zhu Q."/>
            <person name="Bennetzen J.L."/>
            <person name="Dawe R.K."/>
            <person name="Jiang J."/>
            <person name="Jiang N."/>
            <person name="Presting G.G."/>
            <person name="Wessler S.R."/>
            <person name="Aluru S."/>
            <person name="Martienssen R.A."/>
            <person name="Clifton S.W."/>
            <person name="McCombie W.R."/>
            <person name="Wing R.A."/>
            <person name="Wilson R.K."/>
        </authorList>
    </citation>
    <scope>NUCLEOTIDE SEQUENCE [LARGE SCALE GENOMIC DNA]</scope>
    <source>
        <strain evidence="16">cv. B73</strain>
    </source>
</reference>
<reference evidence="15" key="4">
    <citation type="submission" date="2021-05" db="UniProtKB">
        <authorList>
            <consortium name="EnsemblPlants"/>
        </authorList>
    </citation>
    <scope>IDENTIFICATION</scope>
    <source>
        <strain evidence="15">cv. B73</strain>
    </source>
</reference>
<dbReference type="Proteomes" id="UP000007305">
    <property type="component" value="Chromosome 8"/>
</dbReference>
<feature type="transmembrane region" description="Helical" evidence="13">
    <location>
        <begin position="12"/>
        <end position="34"/>
    </location>
</feature>
<keyword evidence="9 12" id="KW-0503">Monooxygenase</keyword>
<dbReference type="ExpressionAtlas" id="A0A1D6FZX1">
    <property type="expression patterns" value="baseline and differential"/>
</dbReference>
<sequence length="563" mass="63243">MDGHGAVSPWSVLGGAAAVLFLWLASQVLEWAWWAPRRVNRALRAQGLRGTRYRLLCGDLIEEQRLRAAALARPVPVDRPHDFLPRVAPFLHRVLQEHGRYDEPAWMYTNQEEHGTETFAPGCVPLCFVNFRHENAGKLSFTWFGPTPRVLITDPELAREVLSNKCGDFVKSLLSPLSTLLVAGLVVLDGEKWVKHRRILNPAFHAEKLKGMLPAFLACCNELVDRWEKQISASAEPTELDVWPEFQNLSGDVISRAAFGVSYEEGRRIFLLQAEQAERLVQSFKTNYIPGFSLLPTENNRRMNEIDREVKTILRGIIEKRQKAAKNGEATKDDDLLGLLLESNMNYSDSDGKSSKGITVEEVIGECKVFYFAGMETTAVLLTWTVAVLSMHPEWQDRAREEVLQVFGENKPDFNGVARLKVVTMVLYEVLRLYPPVAAINRRTRQPTKLGGVTYPAGVMLTTPVMFIHRDPALWGSDADEFNPGRFADGVSKACRDPGAFAPFSWGPRVCIGQNFALLEAKLAVSMILQRFAFEVSPAYVHAPYTVLTLHPQHGAPVRLRRL</sequence>
<evidence type="ECO:0000256" key="9">
    <source>
        <dbReference type="ARBA" id="ARBA00023033"/>
    </source>
</evidence>
<dbReference type="EMBL" id="CM000784">
    <property type="protein sequence ID" value="AQK96814.1"/>
    <property type="molecule type" value="Genomic_DNA"/>
</dbReference>
<dbReference type="OrthoDB" id="1470350at2759"/>
<dbReference type="PROSITE" id="PS00086">
    <property type="entry name" value="CYTOCHROME_P450"/>
    <property type="match status" value="1"/>
</dbReference>
<dbReference type="PANTHER" id="PTHR24282">
    <property type="entry name" value="CYTOCHROME P450 FAMILY MEMBER"/>
    <property type="match status" value="1"/>
</dbReference>
<dbReference type="GO" id="GO:0016020">
    <property type="term" value="C:membrane"/>
    <property type="evidence" value="ECO:0007669"/>
    <property type="project" value="UniProtKB-SubCell"/>
</dbReference>
<keyword evidence="8 11" id="KW-0408">Iron</keyword>
<dbReference type="GO" id="GO:0010268">
    <property type="term" value="P:brassinosteroid homeostasis"/>
    <property type="evidence" value="ECO:0007669"/>
    <property type="project" value="UniProtKB-ARBA"/>
</dbReference>
<dbReference type="eggNOG" id="KOG0157">
    <property type="taxonomic scope" value="Eukaryota"/>
</dbReference>
<keyword evidence="5 11" id="KW-0479">Metal-binding</keyword>
<evidence type="ECO:0000313" key="15">
    <source>
        <dbReference type="EnsemblPlants" id="Zm00001eb358750_P002"/>
    </source>
</evidence>
<dbReference type="STRING" id="4577.A0A1D6FZX1"/>
<dbReference type="GO" id="GO:0016705">
    <property type="term" value="F:oxidoreductase activity, acting on paired donors, with incorporation or reduction of molecular oxygen"/>
    <property type="evidence" value="ECO:0007669"/>
    <property type="project" value="InterPro"/>
</dbReference>
<dbReference type="InterPro" id="IPR001128">
    <property type="entry name" value="Cyt_P450"/>
</dbReference>
<accession>A0A3L6DT01</accession>
<reference evidence="14" key="2">
    <citation type="submission" date="2015-12" db="EMBL/GenBank/DDBJ databases">
        <title>Update maize B73 reference genome by single molecule sequencing technologies.</title>
        <authorList>
            <consortium name="Maize Genome Sequencing Project"/>
            <person name="Ware D."/>
        </authorList>
    </citation>
    <scope>NUCLEOTIDE SEQUENCE</scope>
    <source>
        <tissue evidence="14">Seedling</tissue>
    </source>
</reference>
<evidence type="ECO:0000256" key="10">
    <source>
        <dbReference type="ARBA" id="ARBA00023136"/>
    </source>
</evidence>
<evidence type="ECO:0000313" key="16">
    <source>
        <dbReference type="Proteomes" id="UP000007305"/>
    </source>
</evidence>
<dbReference type="EnsemblPlants" id="Zm00001eb358750_T002">
    <property type="protein sequence ID" value="Zm00001eb358750_P002"/>
    <property type="gene ID" value="Zm00001eb358750"/>
</dbReference>
<dbReference type="Gramene" id="Zm00001eb358750_T002">
    <property type="protein sequence ID" value="Zm00001eb358750_P002"/>
    <property type="gene ID" value="Zm00001eb358750"/>
</dbReference>
<keyword evidence="7 12" id="KW-0560">Oxidoreductase</keyword>
<dbReference type="GO" id="GO:0016131">
    <property type="term" value="P:brassinosteroid metabolic process"/>
    <property type="evidence" value="ECO:0007669"/>
    <property type="project" value="UniProtKB-ARBA"/>
</dbReference>
<dbReference type="PANTHER" id="PTHR24282:SF271">
    <property type="entry name" value="OS09G0403300 PROTEIN"/>
    <property type="match status" value="1"/>
</dbReference>
<dbReference type="InterPro" id="IPR036396">
    <property type="entry name" value="Cyt_P450_sf"/>
</dbReference>
<organism evidence="14">
    <name type="scientific">Zea mays</name>
    <name type="common">Maize</name>
    <dbReference type="NCBI Taxonomy" id="4577"/>
    <lineage>
        <taxon>Eukaryota</taxon>
        <taxon>Viridiplantae</taxon>
        <taxon>Streptophyta</taxon>
        <taxon>Embryophyta</taxon>
        <taxon>Tracheophyta</taxon>
        <taxon>Spermatophyta</taxon>
        <taxon>Magnoliopsida</taxon>
        <taxon>Liliopsida</taxon>
        <taxon>Poales</taxon>
        <taxon>Poaceae</taxon>
        <taxon>PACMAD clade</taxon>
        <taxon>Panicoideae</taxon>
        <taxon>Andropogonodae</taxon>
        <taxon>Andropogoneae</taxon>
        <taxon>Tripsacinae</taxon>
        <taxon>Zea</taxon>
    </lineage>
</organism>